<dbReference type="SUPFAM" id="SSF53335">
    <property type="entry name" value="S-adenosyl-L-methionine-dependent methyltransferases"/>
    <property type="match status" value="1"/>
</dbReference>
<dbReference type="Gene3D" id="3.40.50.150">
    <property type="entry name" value="Vaccinia Virus protein VP39"/>
    <property type="match status" value="1"/>
</dbReference>
<dbReference type="InterPro" id="IPR029063">
    <property type="entry name" value="SAM-dependent_MTases_sf"/>
</dbReference>
<dbReference type="InterPro" id="IPR002052">
    <property type="entry name" value="DNA_methylase_N6_adenine_CS"/>
</dbReference>
<dbReference type="RefSeq" id="WP_332087052.1">
    <property type="nucleotide sequence ID" value="NZ_JARBCY010000025.1"/>
</dbReference>
<dbReference type="Proteomes" id="UP001328425">
    <property type="component" value="Unassembled WGS sequence"/>
</dbReference>
<keyword evidence="8" id="KW-0175">Coiled coil</keyword>
<dbReference type="EMBL" id="JARBCY010000025">
    <property type="protein sequence ID" value="MEF3317860.1"/>
    <property type="molecule type" value="Genomic_DNA"/>
</dbReference>
<dbReference type="InterPro" id="IPR038333">
    <property type="entry name" value="T1MK-like_N_sf"/>
</dbReference>
<dbReference type="Pfam" id="PF12161">
    <property type="entry name" value="HsdM_N"/>
    <property type="match status" value="1"/>
</dbReference>
<evidence type="ECO:0000313" key="12">
    <source>
        <dbReference type="Proteomes" id="UP001328425"/>
    </source>
</evidence>
<gene>
    <name evidence="11" type="ORF">PV361_03990</name>
</gene>
<evidence type="ECO:0000256" key="3">
    <source>
        <dbReference type="ARBA" id="ARBA00022603"/>
    </source>
</evidence>
<feature type="coiled-coil region" evidence="8">
    <location>
        <begin position="495"/>
        <end position="526"/>
    </location>
</feature>
<keyword evidence="6" id="KW-0680">Restriction system</keyword>
<dbReference type="Gene3D" id="1.20.1260.30">
    <property type="match status" value="1"/>
</dbReference>
<keyword evidence="5" id="KW-0949">S-adenosyl-L-methionine</keyword>
<evidence type="ECO:0000256" key="7">
    <source>
        <dbReference type="ARBA" id="ARBA00047942"/>
    </source>
</evidence>
<evidence type="ECO:0000259" key="10">
    <source>
        <dbReference type="Pfam" id="PF12161"/>
    </source>
</evidence>
<evidence type="ECO:0000313" key="11">
    <source>
        <dbReference type="EMBL" id="MEF3317860.1"/>
    </source>
</evidence>
<comment type="caution">
    <text evidence="11">The sequence shown here is derived from an EMBL/GenBank/DDBJ whole genome shotgun (WGS) entry which is preliminary data.</text>
</comment>
<protein>
    <recommendedName>
        <fullName evidence="2">site-specific DNA-methyltransferase (adenine-specific)</fullName>
        <ecNumber evidence="2">2.1.1.72</ecNumber>
    </recommendedName>
</protein>
<keyword evidence="3 11" id="KW-0489">Methyltransferase</keyword>
<name>A0ABU7X9B5_9FIRM</name>
<dbReference type="InterPro" id="IPR051537">
    <property type="entry name" value="DNA_Adenine_Mtase"/>
</dbReference>
<evidence type="ECO:0000256" key="6">
    <source>
        <dbReference type="ARBA" id="ARBA00022747"/>
    </source>
</evidence>
<dbReference type="GO" id="GO:0032259">
    <property type="term" value="P:methylation"/>
    <property type="evidence" value="ECO:0007669"/>
    <property type="project" value="UniProtKB-KW"/>
</dbReference>
<dbReference type="PROSITE" id="PS00092">
    <property type="entry name" value="N6_MTASE"/>
    <property type="match status" value="1"/>
</dbReference>
<feature type="domain" description="N6 adenine-specific DNA methyltransferase N-terminal" evidence="10">
    <location>
        <begin position="17"/>
        <end position="168"/>
    </location>
</feature>
<evidence type="ECO:0000256" key="5">
    <source>
        <dbReference type="ARBA" id="ARBA00022691"/>
    </source>
</evidence>
<dbReference type="CDD" id="cd02440">
    <property type="entry name" value="AdoMet_MTases"/>
    <property type="match status" value="1"/>
</dbReference>
<dbReference type="GO" id="GO:0009007">
    <property type="term" value="F:site-specific DNA-methyltransferase (adenine-specific) activity"/>
    <property type="evidence" value="ECO:0007669"/>
    <property type="project" value="UniProtKB-EC"/>
</dbReference>
<sequence length="526" mass="60119">MADSIKENKESLQRQELHRKIWAIADDVRGAVDGWDFKQYILGILFYRFISENITEFFNKAEHEAGDLDFDYAKISDEEAEQDFRPNTVEDKGFFILPSQLFKNVVKTAKNNENLNTDLANIFKDIEGSAIGFQSEDDIKGLFEDVDTTSNRLGGTVTEKNKRLADILTGIGEINFGDFKNNDIDAFGDAYEYLISNYASNAGKSGGEFFTPQTVSKLLARIVMEGKTNINKVYDPTCGSGSLLLQMKKQFDEHIIDEGFFGQEINMTNFNLARMNMFLHNVNYNNFSIRRGDTLINPLHGDEKPFDAIVSNPPYSIKWIGDGDPTLISDERFAPAGKLAPKSYADYAFILHSLFYLSSQGRAAIVCFPGIFYRKGAEKTIRQYLVDNNFIDCVIQLPENLFFGTSIATCVLVMAKNKTENKILFIDASKEFKKETNNNILEEKNINTIVEEFKNREEKEYFSRYADRDEIVENDYNLSVSTYVEKEDTREKIDIKVLNKEIDETVKKIDELRASINEIVRELQDE</sequence>
<dbReference type="EC" id="2.1.1.72" evidence="2"/>
<dbReference type="InterPro" id="IPR022749">
    <property type="entry name" value="D12N6_MeTrfase_N"/>
</dbReference>
<dbReference type="InterPro" id="IPR004546">
    <property type="entry name" value="Restrct_endonuc_T1M"/>
</dbReference>
<comment type="similarity">
    <text evidence="1">Belongs to the N(4)/N(6)-methyltransferase family.</text>
</comment>
<dbReference type="NCBIfam" id="TIGR00497">
    <property type="entry name" value="hsdM"/>
    <property type="match status" value="1"/>
</dbReference>
<evidence type="ECO:0000256" key="4">
    <source>
        <dbReference type="ARBA" id="ARBA00022679"/>
    </source>
</evidence>
<organism evidence="11 12">
    <name type="scientific">Peptoniphilus grossensis</name>
    <dbReference type="NCBI Taxonomy" id="1465756"/>
    <lineage>
        <taxon>Bacteria</taxon>
        <taxon>Bacillati</taxon>
        <taxon>Bacillota</taxon>
        <taxon>Tissierellia</taxon>
        <taxon>Tissierellales</taxon>
        <taxon>Peptoniphilaceae</taxon>
        <taxon>Peptoniphilus</taxon>
    </lineage>
</organism>
<evidence type="ECO:0000256" key="8">
    <source>
        <dbReference type="SAM" id="Coils"/>
    </source>
</evidence>
<dbReference type="Pfam" id="PF02384">
    <property type="entry name" value="N6_Mtase"/>
    <property type="match status" value="1"/>
</dbReference>
<keyword evidence="12" id="KW-1185">Reference proteome</keyword>
<dbReference type="PRINTS" id="PR00507">
    <property type="entry name" value="N12N6MTFRASE"/>
</dbReference>
<keyword evidence="4 11" id="KW-0808">Transferase</keyword>
<evidence type="ECO:0000256" key="2">
    <source>
        <dbReference type="ARBA" id="ARBA00011900"/>
    </source>
</evidence>
<evidence type="ECO:0000259" key="9">
    <source>
        <dbReference type="Pfam" id="PF02384"/>
    </source>
</evidence>
<dbReference type="PANTHER" id="PTHR42933">
    <property type="entry name" value="SLR6095 PROTEIN"/>
    <property type="match status" value="1"/>
</dbReference>
<dbReference type="InterPro" id="IPR003356">
    <property type="entry name" value="DNA_methylase_A-5"/>
</dbReference>
<proteinExistence type="inferred from homology"/>
<accession>A0ABU7X9B5</accession>
<dbReference type="PANTHER" id="PTHR42933:SF1">
    <property type="entry name" value="SITE-SPECIFIC DNA-METHYLTRANSFERASE (ADENINE-SPECIFIC)"/>
    <property type="match status" value="1"/>
</dbReference>
<comment type="catalytic activity">
    <reaction evidence="7">
        <text>a 2'-deoxyadenosine in DNA + S-adenosyl-L-methionine = an N(6)-methyl-2'-deoxyadenosine in DNA + S-adenosyl-L-homocysteine + H(+)</text>
        <dbReference type="Rhea" id="RHEA:15197"/>
        <dbReference type="Rhea" id="RHEA-COMP:12418"/>
        <dbReference type="Rhea" id="RHEA-COMP:12419"/>
        <dbReference type="ChEBI" id="CHEBI:15378"/>
        <dbReference type="ChEBI" id="CHEBI:57856"/>
        <dbReference type="ChEBI" id="CHEBI:59789"/>
        <dbReference type="ChEBI" id="CHEBI:90615"/>
        <dbReference type="ChEBI" id="CHEBI:90616"/>
        <dbReference type="EC" id="2.1.1.72"/>
    </reaction>
</comment>
<reference evidence="11 12" key="1">
    <citation type="submission" date="2022-11" db="EMBL/GenBank/DDBJ databases">
        <title>The First Case of Preauricular Fistular Abscess Caused by Peptoniphilus grossensis.</title>
        <authorList>
            <person name="Byun J.-H."/>
        </authorList>
    </citation>
    <scope>NUCLEOTIDE SEQUENCE [LARGE SCALE GENOMIC DNA]</scope>
    <source>
        <strain evidence="11 12">GYB008</strain>
    </source>
</reference>
<evidence type="ECO:0000256" key="1">
    <source>
        <dbReference type="ARBA" id="ARBA00006594"/>
    </source>
</evidence>
<feature type="domain" description="DNA methylase adenine-specific" evidence="9">
    <location>
        <begin position="183"/>
        <end position="491"/>
    </location>
</feature>